<organism evidence="5 6">
    <name type="scientific">Devosia rhizoryzae</name>
    <dbReference type="NCBI Taxonomy" id="2774137"/>
    <lineage>
        <taxon>Bacteria</taxon>
        <taxon>Pseudomonadati</taxon>
        <taxon>Pseudomonadota</taxon>
        <taxon>Alphaproteobacteria</taxon>
        <taxon>Hyphomicrobiales</taxon>
        <taxon>Devosiaceae</taxon>
        <taxon>Devosia</taxon>
    </lineage>
</organism>
<evidence type="ECO:0000256" key="3">
    <source>
        <dbReference type="SAM" id="Phobius"/>
    </source>
</evidence>
<comment type="catalytic activity">
    <reaction evidence="2">
        <text>2 GTP = 3',3'-c-di-GMP + 2 diphosphate</text>
        <dbReference type="Rhea" id="RHEA:24898"/>
        <dbReference type="ChEBI" id="CHEBI:33019"/>
        <dbReference type="ChEBI" id="CHEBI:37565"/>
        <dbReference type="ChEBI" id="CHEBI:58805"/>
        <dbReference type="EC" id="2.7.7.65"/>
    </reaction>
</comment>
<dbReference type="InterPro" id="IPR029787">
    <property type="entry name" value="Nucleotide_cyclase"/>
</dbReference>
<dbReference type="PROSITE" id="PS50887">
    <property type="entry name" value="GGDEF"/>
    <property type="match status" value="1"/>
</dbReference>
<gene>
    <name evidence="5" type="ORF">JI748_07245</name>
</gene>
<keyword evidence="3" id="KW-0472">Membrane</keyword>
<keyword evidence="6" id="KW-1185">Reference proteome</keyword>
<protein>
    <recommendedName>
        <fullName evidence="1">diguanylate cyclase</fullName>
        <ecNumber evidence="1">2.7.7.65</ecNumber>
    </recommendedName>
</protein>
<dbReference type="RefSeq" id="WP_201636405.1">
    <property type="nucleotide sequence ID" value="NZ_CP068046.1"/>
</dbReference>
<feature type="domain" description="GGDEF" evidence="4">
    <location>
        <begin position="252"/>
        <end position="383"/>
    </location>
</feature>
<dbReference type="PANTHER" id="PTHR45138">
    <property type="entry name" value="REGULATORY COMPONENTS OF SENSORY TRANSDUCTION SYSTEM"/>
    <property type="match status" value="1"/>
</dbReference>
<dbReference type="NCBIfam" id="TIGR00254">
    <property type="entry name" value="GGDEF"/>
    <property type="match status" value="1"/>
</dbReference>
<reference evidence="5 6" key="1">
    <citation type="submission" date="2021-01" db="EMBL/GenBank/DDBJ databases">
        <title>Genome seq and assembly of Devosia sp. LEGU1.</title>
        <authorList>
            <person name="Chhetri G."/>
        </authorList>
    </citation>
    <scope>NUCLEOTIDE SEQUENCE [LARGE SCALE GENOMIC DNA]</scope>
    <source>
        <strain evidence="5 6">LEGU1</strain>
    </source>
</reference>
<feature type="transmembrane region" description="Helical" evidence="3">
    <location>
        <begin position="33"/>
        <end position="51"/>
    </location>
</feature>
<dbReference type="Proteomes" id="UP000595857">
    <property type="component" value="Chromosome"/>
</dbReference>
<feature type="transmembrane region" description="Helical" evidence="3">
    <location>
        <begin position="121"/>
        <end position="139"/>
    </location>
</feature>
<feature type="transmembrane region" description="Helical" evidence="3">
    <location>
        <begin position="6"/>
        <end position="26"/>
    </location>
</feature>
<feature type="transmembrane region" description="Helical" evidence="3">
    <location>
        <begin position="90"/>
        <end position="109"/>
    </location>
</feature>
<evidence type="ECO:0000313" key="5">
    <source>
        <dbReference type="EMBL" id="QQR40781.1"/>
    </source>
</evidence>
<sequence length="388" mass="41581">MAGQVYLSLLNPSIAFSFAGLVALLWRRWPSQTHLFPLSVSFLYLGIGFITHEWPLLSRPGSINYSSNALFFAAVVLACSSALVRARVGVPVLLFGLITATAVAGFAWFTVVTPSTLSRIYFLNGCFAVLALVTSSRLLQAGAHSLADRLFVAGVAMGGLLAAGRPLLMVTGVLKLNDSGELSQSAYWDSVLGLTPLLSVMVISLFVFALVLDLMTGLRREADQDYLTGLLNRRGFEIGAETRLAGVAGRQAPAALLVADIDDFKQINDRFGHAVGDKVIAAVGQVLAQHGQADLVGRTGGEEYALFYETGSRHTLETCAEAVRTAMTTLHLAGLPAGYRLTISIGLHLRDGLESLDDMMRRADRALYEAKSAGKNRAVLAPVRLRSV</sequence>
<keyword evidence="3" id="KW-1133">Transmembrane helix</keyword>
<evidence type="ECO:0000256" key="1">
    <source>
        <dbReference type="ARBA" id="ARBA00012528"/>
    </source>
</evidence>
<dbReference type="PANTHER" id="PTHR45138:SF9">
    <property type="entry name" value="DIGUANYLATE CYCLASE DGCM-RELATED"/>
    <property type="match status" value="1"/>
</dbReference>
<dbReference type="Gene3D" id="3.30.70.270">
    <property type="match status" value="1"/>
</dbReference>
<dbReference type="InterPro" id="IPR043128">
    <property type="entry name" value="Rev_trsase/Diguanyl_cyclase"/>
</dbReference>
<evidence type="ECO:0000259" key="4">
    <source>
        <dbReference type="PROSITE" id="PS50887"/>
    </source>
</evidence>
<dbReference type="Pfam" id="PF00990">
    <property type="entry name" value="GGDEF"/>
    <property type="match status" value="1"/>
</dbReference>
<proteinExistence type="predicted"/>
<dbReference type="EC" id="2.7.7.65" evidence="1"/>
<feature type="transmembrane region" description="Helical" evidence="3">
    <location>
        <begin position="63"/>
        <end position="83"/>
    </location>
</feature>
<dbReference type="SUPFAM" id="SSF55073">
    <property type="entry name" value="Nucleotide cyclase"/>
    <property type="match status" value="1"/>
</dbReference>
<dbReference type="InterPro" id="IPR000160">
    <property type="entry name" value="GGDEF_dom"/>
</dbReference>
<evidence type="ECO:0000256" key="2">
    <source>
        <dbReference type="ARBA" id="ARBA00034247"/>
    </source>
</evidence>
<dbReference type="CDD" id="cd01949">
    <property type="entry name" value="GGDEF"/>
    <property type="match status" value="1"/>
</dbReference>
<keyword evidence="3" id="KW-0812">Transmembrane</keyword>
<dbReference type="InterPro" id="IPR050469">
    <property type="entry name" value="Diguanylate_Cyclase"/>
</dbReference>
<feature type="transmembrane region" description="Helical" evidence="3">
    <location>
        <begin position="194"/>
        <end position="212"/>
    </location>
</feature>
<evidence type="ECO:0000313" key="6">
    <source>
        <dbReference type="Proteomes" id="UP000595857"/>
    </source>
</evidence>
<accession>A0ABX7CFV5</accession>
<name>A0ABX7CFV5_9HYPH</name>
<dbReference type="SMART" id="SM00267">
    <property type="entry name" value="GGDEF"/>
    <property type="match status" value="1"/>
</dbReference>
<dbReference type="EMBL" id="CP068046">
    <property type="protein sequence ID" value="QQR40781.1"/>
    <property type="molecule type" value="Genomic_DNA"/>
</dbReference>
<feature type="transmembrane region" description="Helical" evidence="3">
    <location>
        <begin position="151"/>
        <end position="174"/>
    </location>
</feature>